<proteinExistence type="predicted"/>
<evidence type="ECO:0000313" key="1">
    <source>
        <dbReference type="EMBL" id="AAK47683.1"/>
    </source>
</evidence>
<dbReference type="Proteomes" id="UP000001020">
    <property type="component" value="Chromosome"/>
</dbReference>
<gene>
    <name evidence="1" type="ordered locus">MT3341</name>
</gene>
<dbReference type="EMBL" id="AE000516">
    <property type="protein sequence ID" value="AAK47683.1"/>
    <property type="molecule type" value="Genomic_DNA"/>
</dbReference>
<name>Q7D5V0_MYCTO</name>
<dbReference type="AlphaFoldDB" id="Q7D5V0"/>
<dbReference type="HOGENOM" id="CLU_092778_0_0_11"/>
<dbReference type="KEGG" id="mtc:MT3341"/>
<protein>
    <submittedName>
        <fullName evidence="1">Uncharacterized protein</fullName>
    </submittedName>
</protein>
<keyword evidence="2" id="KW-1185">Reference proteome</keyword>
<reference evidence="1 2" key="1">
    <citation type="journal article" date="2002" name="J. Bacteriol.">
        <title>Whole-genome comparison of Mycobacterium tuberculosis clinical and laboratory strains.</title>
        <authorList>
            <person name="Fleischmann R.D."/>
            <person name="Alland D."/>
            <person name="Eisen J.A."/>
            <person name="Carpenter L."/>
            <person name="White O."/>
            <person name="Peterson J."/>
            <person name="DeBoy R."/>
            <person name="Dodson R."/>
            <person name="Gwinn M."/>
            <person name="Haft D."/>
            <person name="Hickey E."/>
            <person name="Kolonay J.F."/>
            <person name="Nelson W.C."/>
            <person name="Umayam L.A."/>
            <person name="Ermolaeva M."/>
            <person name="Salzberg S.L."/>
            <person name="Delcher A."/>
            <person name="Utterback T."/>
            <person name="Weidman J."/>
            <person name="Khouri H."/>
            <person name="Gill J."/>
            <person name="Mikula A."/>
            <person name="Bishai W."/>
            <person name="Jacobs Jr W.R.Jr."/>
            <person name="Venter J.C."/>
            <person name="Fraser C.M."/>
        </authorList>
    </citation>
    <scope>NUCLEOTIDE SEQUENCE [LARGE SCALE GENOMIC DNA]</scope>
    <source>
        <strain evidence="2">CDC 1551 / Oshkosh</strain>
    </source>
</reference>
<accession>Q7D5V0</accession>
<organism evidence="1 2">
    <name type="scientific">Mycobacterium tuberculosis (strain CDC 1551 / Oshkosh)</name>
    <dbReference type="NCBI Taxonomy" id="83331"/>
    <lineage>
        <taxon>Bacteria</taxon>
        <taxon>Bacillati</taxon>
        <taxon>Actinomycetota</taxon>
        <taxon>Actinomycetes</taxon>
        <taxon>Mycobacteriales</taxon>
        <taxon>Mycobacteriaceae</taxon>
        <taxon>Mycobacterium</taxon>
        <taxon>Mycobacterium tuberculosis complex</taxon>
    </lineage>
</organism>
<sequence>MRRRLLMSPRVPRLRWDDPFRALDMLASLWSSTGMSLVSAGAAQAVAAPYRTLFTTLQQLLIGKEVTVRIGDHDVVLTVTELDSALEPQGLAVGQLGEVRVAARGISWDQHHLHSAVAVLRNVHIRPGVPPLVIAAPVELSSALPTEIFDDVLRQATPQLRGELSESGAARLRWARRPDWGGLEVDVDVAGTTSQTTLWLRPRTVITGQRRWTLPARTPAYRVPLPELPHGLRITDVSLAADCLQLSALLPEWRTELPLRYLESVITQLSQGALSFVWPPLRSGAD</sequence>
<evidence type="ECO:0000313" key="2">
    <source>
        <dbReference type="Proteomes" id="UP000001020"/>
    </source>
</evidence>